<reference evidence="1" key="1">
    <citation type="journal article" date="2019" name="MBio">
        <title>Virus Genomes from Deep Sea Sediments Expand the Ocean Megavirome and Support Independent Origins of Viral Gigantism.</title>
        <authorList>
            <person name="Backstrom D."/>
            <person name="Yutin N."/>
            <person name="Jorgensen S.L."/>
            <person name="Dharamshi J."/>
            <person name="Homa F."/>
            <person name="Zaremba-Niedwiedzka K."/>
            <person name="Spang A."/>
            <person name="Wolf Y.I."/>
            <person name="Koonin E.V."/>
            <person name="Ettema T.J."/>
        </authorList>
    </citation>
    <scope>NUCLEOTIDE SEQUENCE</scope>
</reference>
<sequence>MTDKQLKRIKVVEKWLSIIENPFCAKGEVIPTDRTLKKYKELLENSSPPQELLIFKKLMKVIFESNDSYRITWLCFLLLQYYKANDMYILLPGHWEDELDLKEQLTNITVTNFS</sequence>
<dbReference type="EMBL" id="MK500445">
    <property type="protein sequence ID" value="QBK89885.1"/>
    <property type="molecule type" value="Genomic_DNA"/>
</dbReference>
<evidence type="ECO:0000313" key="1">
    <source>
        <dbReference type="EMBL" id="QBK89885.1"/>
    </source>
</evidence>
<organism evidence="1">
    <name type="scientific">Pithovirus LCPAC101</name>
    <dbReference type="NCBI Taxonomy" id="2506586"/>
    <lineage>
        <taxon>Viruses</taxon>
        <taxon>Pithoviruses</taxon>
    </lineage>
</organism>
<protein>
    <submittedName>
        <fullName evidence="1">Uncharacterized protein</fullName>
    </submittedName>
</protein>
<accession>A0A481Z309</accession>
<name>A0A481Z309_9VIRU</name>
<proteinExistence type="predicted"/>
<gene>
    <name evidence="1" type="ORF">LCPAC101_01680</name>
</gene>